<dbReference type="Pfam" id="PF01648">
    <property type="entry name" value="ACPS"/>
    <property type="match status" value="1"/>
</dbReference>
<dbReference type="GO" id="GO:0000287">
    <property type="term" value="F:magnesium ion binding"/>
    <property type="evidence" value="ECO:0007669"/>
    <property type="project" value="InterPro"/>
</dbReference>
<evidence type="ECO:0000259" key="2">
    <source>
        <dbReference type="Pfam" id="PF01648"/>
    </source>
</evidence>
<dbReference type="Gene3D" id="3.90.470.20">
    <property type="entry name" value="4'-phosphopantetheinyl transferase domain"/>
    <property type="match status" value="2"/>
</dbReference>
<dbReference type="GO" id="GO:0008897">
    <property type="term" value="F:holo-[acyl-carrier-protein] synthase activity"/>
    <property type="evidence" value="ECO:0007669"/>
    <property type="project" value="InterPro"/>
</dbReference>
<proteinExistence type="predicted"/>
<dbReference type="EMBL" id="CP020557">
    <property type="protein sequence ID" value="ARF70268.1"/>
    <property type="molecule type" value="Genomic_DNA"/>
</dbReference>
<accession>A0A1V0UYY7</accession>
<dbReference type="RefSeq" id="WP_083041454.1">
    <property type="nucleotide sequence ID" value="NZ_CP020557.1"/>
</dbReference>
<dbReference type="InterPro" id="IPR037143">
    <property type="entry name" value="4-PPantetheinyl_Trfase_dom_sf"/>
</dbReference>
<reference evidence="3 4" key="1">
    <citation type="submission" date="2017-03" db="EMBL/GenBank/DDBJ databases">
        <title>Paenibacillus larvae genome sequencing.</title>
        <authorList>
            <person name="Dingman D.W."/>
        </authorList>
    </citation>
    <scope>NUCLEOTIDE SEQUENCE [LARGE SCALE GENOMIC DNA]</scope>
    <source>
        <strain evidence="3 4">SAG 10367</strain>
    </source>
</reference>
<sequence length="257" mass="29392">MIHNELEKAGTETNYTYSAHFLLKSSSEIFKIPIHFCKYGDYLNNVEGFLHDDEHAYFQTLAYERRRTSYLLGRYSAKKAISGLMGEDNPKKIRIENGIFNQPVAVCESNSNLQVSLTHCDELAAAVAFPEMLVIGIDMEKIDLSMSSGVEAELTEHEKELALQFPCPYENLLMVLWTMKESLSKVLKTGLTVPLRVLEVKRIEVQNGYYIGSFSNFAQYNSISFPVKDYIYSITYPKNAEIEIDIHHIKSNLHKML</sequence>
<feature type="domain" description="4'-phosphopantetheinyl transferase" evidence="2">
    <location>
        <begin position="135"/>
        <end position="217"/>
    </location>
</feature>
<evidence type="ECO:0000313" key="4">
    <source>
        <dbReference type="Proteomes" id="UP000192727"/>
    </source>
</evidence>
<gene>
    <name evidence="3" type="ORF">B7C51_24135</name>
</gene>
<dbReference type="Proteomes" id="UP000192727">
    <property type="component" value="Chromosome"/>
</dbReference>
<evidence type="ECO:0000256" key="1">
    <source>
        <dbReference type="ARBA" id="ARBA00022679"/>
    </source>
</evidence>
<dbReference type="SUPFAM" id="SSF56214">
    <property type="entry name" value="4'-phosphopantetheinyl transferase"/>
    <property type="match status" value="2"/>
</dbReference>
<name>A0A1V0UYY7_9BACL</name>
<keyword evidence="1" id="KW-0808">Transferase</keyword>
<dbReference type="InterPro" id="IPR008278">
    <property type="entry name" value="4-PPantetheinyl_Trfase_dom"/>
</dbReference>
<protein>
    <recommendedName>
        <fullName evidence="2">4'-phosphopantetheinyl transferase domain-containing protein</fullName>
    </recommendedName>
</protein>
<organism evidence="3 4">
    <name type="scientific">Paenibacillus larvae subsp. pulvifaciens</name>
    <dbReference type="NCBI Taxonomy" id="1477"/>
    <lineage>
        <taxon>Bacteria</taxon>
        <taxon>Bacillati</taxon>
        <taxon>Bacillota</taxon>
        <taxon>Bacilli</taxon>
        <taxon>Bacillales</taxon>
        <taxon>Paenibacillaceae</taxon>
        <taxon>Paenibacillus</taxon>
    </lineage>
</organism>
<evidence type="ECO:0000313" key="3">
    <source>
        <dbReference type="EMBL" id="ARF70268.1"/>
    </source>
</evidence>
<dbReference type="AlphaFoldDB" id="A0A1V0UYY7"/>